<dbReference type="Proteomes" id="UP000324209">
    <property type="component" value="Chromosome"/>
</dbReference>
<keyword evidence="7" id="KW-1185">Reference proteome</keyword>
<gene>
    <name evidence="6" type="ORF">EXM22_12740</name>
</gene>
<reference evidence="6 7" key="1">
    <citation type="submission" date="2019-02" db="EMBL/GenBank/DDBJ databases">
        <title>Complete Genome Sequence and Methylome Analysis of free living Spirochaetas.</title>
        <authorList>
            <person name="Fomenkov A."/>
            <person name="Dubinina G."/>
            <person name="Leshcheva N."/>
            <person name="Mikheeva N."/>
            <person name="Grabovich M."/>
            <person name="Vincze T."/>
            <person name="Roberts R.J."/>
        </authorList>
    </citation>
    <scope>NUCLEOTIDE SEQUENCE [LARGE SCALE GENOMIC DNA]</scope>
    <source>
        <strain evidence="6 7">K2</strain>
    </source>
</reference>
<sequence length="204" mass="22471">MARINWKPGNMIFPVPAVLVSCGNRENGYNLITVSWTGTICTNPPMCYISLRKERLSHEIISRDREFVINLSTEKMAKATDWCGVKSGRDFDKFKECGFTAVPAQKVVAPLVGESPVAIECRVSEIKELGSHDMFLAEVLSVSVDDQFLDGSNGAFDMGAAGLIASSHGKYCGLKEPLGHFGYSVKKPKKKSKKPSRKKKPQRS</sequence>
<dbReference type="InterPro" id="IPR002563">
    <property type="entry name" value="Flavin_Rdtase-like_dom"/>
</dbReference>
<evidence type="ECO:0000256" key="4">
    <source>
        <dbReference type="SAM" id="MobiDB-lite"/>
    </source>
</evidence>
<dbReference type="Pfam" id="PF01613">
    <property type="entry name" value="Flavin_Reduct"/>
    <property type="match status" value="1"/>
</dbReference>
<dbReference type="SMART" id="SM00903">
    <property type="entry name" value="Flavin_Reduct"/>
    <property type="match status" value="1"/>
</dbReference>
<feature type="domain" description="Flavin reductase like" evidence="5">
    <location>
        <begin position="11"/>
        <end position="155"/>
    </location>
</feature>
<dbReference type="PANTHER" id="PTHR43567">
    <property type="entry name" value="FLAVOREDOXIN-RELATED-RELATED"/>
    <property type="match status" value="1"/>
</dbReference>
<comment type="cofactor">
    <cofactor evidence="1">
        <name>FMN</name>
        <dbReference type="ChEBI" id="CHEBI:58210"/>
    </cofactor>
</comment>
<dbReference type="GO" id="GO:0016646">
    <property type="term" value="F:oxidoreductase activity, acting on the CH-NH group of donors, NAD or NADP as acceptor"/>
    <property type="evidence" value="ECO:0007669"/>
    <property type="project" value="UniProtKB-ARBA"/>
</dbReference>
<dbReference type="PROSITE" id="PS51257">
    <property type="entry name" value="PROKAR_LIPOPROTEIN"/>
    <property type="match status" value="1"/>
</dbReference>
<dbReference type="SUPFAM" id="SSF50475">
    <property type="entry name" value="FMN-binding split barrel"/>
    <property type="match status" value="1"/>
</dbReference>
<dbReference type="EMBL" id="CP036150">
    <property type="protein sequence ID" value="QEN08814.1"/>
    <property type="molecule type" value="Genomic_DNA"/>
</dbReference>
<dbReference type="Gene3D" id="2.30.110.10">
    <property type="entry name" value="Electron Transport, Fmn-binding Protein, Chain A"/>
    <property type="match status" value="1"/>
</dbReference>
<name>A0A5C1QQC0_9SPIO</name>
<dbReference type="InterPro" id="IPR052174">
    <property type="entry name" value="Flavoredoxin"/>
</dbReference>
<organism evidence="6 7">
    <name type="scientific">Oceanispirochaeta crateris</name>
    <dbReference type="NCBI Taxonomy" id="2518645"/>
    <lineage>
        <taxon>Bacteria</taxon>
        <taxon>Pseudomonadati</taxon>
        <taxon>Spirochaetota</taxon>
        <taxon>Spirochaetia</taxon>
        <taxon>Spirochaetales</taxon>
        <taxon>Spirochaetaceae</taxon>
        <taxon>Oceanispirochaeta</taxon>
    </lineage>
</organism>
<dbReference type="AlphaFoldDB" id="A0A5C1QQC0"/>
<feature type="compositionally biased region" description="Basic residues" evidence="4">
    <location>
        <begin position="186"/>
        <end position="204"/>
    </location>
</feature>
<dbReference type="PANTHER" id="PTHR43567:SF1">
    <property type="entry name" value="FLAVOREDOXIN"/>
    <property type="match status" value="1"/>
</dbReference>
<protein>
    <submittedName>
        <fullName evidence="6">Flavin reductase family protein</fullName>
    </submittedName>
</protein>
<evidence type="ECO:0000313" key="6">
    <source>
        <dbReference type="EMBL" id="QEN08814.1"/>
    </source>
</evidence>
<dbReference type="RefSeq" id="WP_149486893.1">
    <property type="nucleotide sequence ID" value="NZ_CP036150.1"/>
</dbReference>
<evidence type="ECO:0000259" key="5">
    <source>
        <dbReference type="SMART" id="SM00903"/>
    </source>
</evidence>
<evidence type="ECO:0000256" key="2">
    <source>
        <dbReference type="ARBA" id="ARBA00022630"/>
    </source>
</evidence>
<dbReference type="OrthoDB" id="9791490at2"/>
<comment type="similarity">
    <text evidence="3">Belongs to the flavoredoxin family.</text>
</comment>
<proteinExistence type="inferred from homology"/>
<dbReference type="KEGG" id="ock:EXM22_12740"/>
<keyword evidence="2" id="KW-0285">Flavoprotein</keyword>
<evidence type="ECO:0000313" key="7">
    <source>
        <dbReference type="Proteomes" id="UP000324209"/>
    </source>
</evidence>
<dbReference type="GO" id="GO:0010181">
    <property type="term" value="F:FMN binding"/>
    <property type="evidence" value="ECO:0007669"/>
    <property type="project" value="InterPro"/>
</dbReference>
<dbReference type="InterPro" id="IPR012349">
    <property type="entry name" value="Split_barrel_FMN-bd"/>
</dbReference>
<accession>A0A5C1QQC0</accession>
<evidence type="ECO:0000256" key="1">
    <source>
        <dbReference type="ARBA" id="ARBA00001917"/>
    </source>
</evidence>
<feature type="region of interest" description="Disordered" evidence="4">
    <location>
        <begin position="180"/>
        <end position="204"/>
    </location>
</feature>
<evidence type="ECO:0000256" key="3">
    <source>
        <dbReference type="ARBA" id="ARBA00038054"/>
    </source>
</evidence>